<dbReference type="Proteomes" id="UP000076947">
    <property type="component" value="Unassembled WGS sequence"/>
</dbReference>
<keyword evidence="1" id="KW-0812">Transmembrane</keyword>
<keyword evidence="1" id="KW-1133">Transmembrane helix</keyword>
<dbReference type="OrthoDB" id="9969545at2"/>
<proteinExistence type="predicted"/>
<dbReference type="STRING" id="1705.CA21670_13000"/>
<name>A0A177IN35_9CORY</name>
<sequence length="93" mass="10362">MDTTWSLTPKKTLPVLVMMVVVYAASVIFSIESLIVGVTVFLAGWLAIVSTTFLHQSSMQKTRRIHPAVLVLNFALAAVLFFFILKWIADSTF</sequence>
<evidence type="ECO:0000313" key="3">
    <source>
        <dbReference type="Proteomes" id="UP000076947"/>
    </source>
</evidence>
<dbReference type="RefSeq" id="WP_066839082.1">
    <property type="nucleotide sequence ID" value="NZ_LSTQ01000010.1"/>
</dbReference>
<comment type="caution">
    <text evidence="2">The sequence shown here is derived from an EMBL/GenBank/DDBJ whole genome shotgun (WGS) entry which is preliminary data.</text>
</comment>
<keyword evidence="1" id="KW-0472">Membrane</keyword>
<dbReference type="AlphaFoldDB" id="A0A177IN35"/>
<accession>A0A177IN35</accession>
<protein>
    <submittedName>
        <fullName evidence="2">Uncharacterized protein</fullName>
    </submittedName>
</protein>
<dbReference type="EMBL" id="LSTQ01000010">
    <property type="protein sequence ID" value="OAH29976.1"/>
    <property type="molecule type" value="Genomic_DNA"/>
</dbReference>
<reference evidence="3" key="1">
    <citation type="submission" date="2016-02" db="EMBL/GenBank/DDBJ databases">
        <authorList>
            <person name="Kaur G."/>
            <person name="Nair G.R."/>
            <person name="Mayilraj S."/>
        </authorList>
    </citation>
    <scope>NUCLEOTIDE SEQUENCE [LARGE SCALE GENOMIC DNA]</scope>
    <source>
        <strain evidence="3">GA-15</strain>
    </source>
</reference>
<evidence type="ECO:0000313" key="2">
    <source>
        <dbReference type="EMBL" id="OAH29976.1"/>
    </source>
</evidence>
<gene>
    <name evidence="2" type="ORF">AYJ05_09120</name>
</gene>
<feature type="transmembrane region" description="Helical" evidence="1">
    <location>
        <begin position="35"/>
        <end position="55"/>
    </location>
</feature>
<organism evidence="2 3">
    <name type="scientific">Corynebacterium stationis</name>
    <dbReference type="NCBI Taxonomy" id="1705"/>
    <lineage>
        <taxon>Bacteria</taxon>
        <taxon>Bacillati</taxon>
        <taxon>Actinomycetota</taxon>
        <taxon>Actinomycetes</taxon>
        <taxon>Mycobacteriales</taxon>
        <taxon>Corynebacteriaceae</taxon>
        <taxon>Corynebacterium</taxon>
    </lineage>
</organism>
<feature type="transmembrane region" description="Helical" evidence="1">
    <location>
        <begin position="67"/>
        <end position="89"/>
    </location>
</feature>
<evidence type="ECO:0000256" key="1">
    <source>
        <dbReference type="SAM" id="Phobius"/>
    </source>
</evidence>
<feature type="transmembrane region" description="Helical" evidence="1">
    <location>
        <begin position="12"/>
        <end position="29"/>
    </location>
</feature>
<keyword evidence="3" id="KW-1185">Reference proteome</keyword>